<feature type="compositionally biased region" description="Basic and acidic residues" evidence="1">
    <location>
        <begin position="53"/>
        <end position="62"/>
    </location>
</feature>
<gene>
    <name evidence="2" type="ORF">L484_015097</name>
</gene>
<evidence type="ECO:0000313" key="3">
    <source>
        <dbReference type="Proteomes" id="UP000030645"/>
    </source>
</evidence>
<sequence length="143" mass="15486">MASSTLITKSTKLIAQIGTETAKNTRINSTQLLAAAGRRIHASSRQDSSVCEQARETKENIKESTSSAADHVTQKTKDVAGEVSEKARDAVEKAKQTVENAWVSTKDAAQRAKETVENRADVSKEYVKQHAGQVQKGMNTKGN</sequence>
<name>W9SEW4_9ROSA</name>
<feature type="compositionally biased region" description="Basic and acidic residues" evidence="1">
    <location>
        <begin position="72"/>
        <end position="84"/>
    </location>
</feature>
<keyword evidence="3" id="KW-1185">Reference proteome</keyword>
<feature type="region of interest" description="Disordered" evidence="1">
    <location>
        <begin position="115"/>
        <end position="143"/>
    </location>
</feature>
<dbReference type="STRING" id="981085.W9SEW4"/>
<dbReference type="OrthoDB" id="756017at2759"/>
<evidence type="ECO:0000313" key="2">
    <source>
        <dbReference type="EMBL" id="EXC29905.1"/>
    </source>
</evidence>
<dbReference type="Proteomes" id="UP000030645">
    <property type="component" value="Unassembled WGS sequence"/>
</dbReference>
<dbReference type="Gene3D" id="1.20.120.20">
    <property type="entry name" value="Apolipoprotein"/>
    <property type="match status" value="1"/>
</dbReference>
<dbReference type="EMBL" id="KE346196">
    <property type="protein sequence ID" value="EXC29905.1"/>
    <property type="molecule type" value="Genomic_DNA"/>
</dbReference>
<protein>
    <submittedName>
        <fullName evidence="2">Uncharacterized protein</fullName>
    </submittedName>
</protein>
<dbReference type="AlphaFoldDB" id="W9SEW4"/>
<evidence type="ECO:0000256" key="1">
    <source>
        <dbReference type="SAM" id="MobiDB-lite"/>
    </source>
</evidence>
<reference evidence="3" key="1">
    <citation type="submission" date="2013-01" db="EMBL/GenBank/DDBJ databases">
        <title>Draft Genome Sequence of a Mulberry Tree, Morus notabilis C.K. Schneid.</title>
        <authorList>
            <person name="He N."/>
            <person name="Zhao S."/>
        </authorList>
    </citation>
    <scope>NUCLEOTIDE SEQUENCE</scope>
</reference>
<organism evidence="2 3">
    <name type="scientific">Morus notabilis</name>
    <dbReference type="NCBI Taxonomy" id="981085"/>
    <lineage>
        <taxon>Eukaryota</taxon>
        <taxon>Viridiplantae</taxon>
        <taxon>Streptophyta</taxon>
        <taxon>Embryophyta</taxon>
        <taxon>Tracheophyta</taxon>
        <taxon>Spermatophyta</taxon>
        <taxon>Magnoliopsida</taxon>
        <taxon>eudicotyledons</taxon>
        <taxon>Gunneridae</taxon>
        <taxon>Pentapetalae</taxon>
        <taxon>rosids</taxon>
        <taxon>fabids</taxon>
        <taxon>Rosales</taxon>
        <taxon>Moraceae</taxon>
        <taxon>Moreae</taxon>
        <taxon>Morus</taxon>
    </lineage>
</organism>
<feature type="compositionally biased region" description="Basic and acidic residues" evidence="1">
    <location>
        <begin position="115"/>
        <end position="128"/>
    </location>
</feature>
<dbReference type="KEGG" id="mnt:21398209"/>
<feature type="region of interest" description="Disordered" evidence="1">
    <location>
        <begin position="40"/>
        <end position="84"/>
    </location>
</feature>
<proteinExistence type="predicted"/>
<accession>W9SEW4</accession>